<dbReference type="SUPFAM" id="SSF54001">
    <property type="entry name" value="Cysteine proteinases"/>
    <property type="match status" value="1"/>
</dbReference>
<dbReference type="GeneID" id="117652882"/>
<dbReference type="InterPro" id="IPR049770">
    <property type="entry name" value="OTU_Tudor"/>
</dbReference>
<accession>A0A6P9A9I1</accession>
<dbReference type="GO" id="GO:0004843">
    <property type="term" value="F:cysteine-type deubiquitinase activity"/>
    <property type="evidence" value="ECO:0007669"/>
    <property type="project" value="TreeGrafter"/>
</dbReference>
<feature type="domain" description="OTU" evidence="2">
    <location>
        <begin position="41"/>
        <end position="163"/>
    </location>
</feature>
<dbReference type="InterPro" id="IPR050704">
    <property type="entry name" value="Peptidase_C85-like"/>
</dbReference>
<dbReference type="PANTHER" id="PTHR12419:SF115">
    <property type="entry name" value="PROTEIN OVARIAN TUMOR LOCUS-RELATED"/>
    <property type="match status" value="1"/>
</dbReference>
<dbReference type="CDD" id="cd20380">
    <property type="entry name" value="Tudor_TDRD13-like"/>
    <property type="match status" value="1"/>
</dbReference>
<dbReference type="InterPro" id="IPR038765">
    <property type="entry name" value="Papain-like_cys_pep_sf"/>
</dbReference>
<feature type="compositionally biased region" description="Polar residues" evidence="1">
    <location>
        <begin position="353"/>
        <end position="365"/>
    </location>
</feature>
<keyword evidence="3" id="KW-1185">Reference proteome</keyword>
<dbReference type="AlphaFoldDB" id="A0A6P9A9I1"/>
<dbReference type="PROSITE" id="PS50802">
    <property type="entry name" value="OTU"/>
    <property type="match status" value="1"/>
</dbReference>
<dbReference type="InterPro" id="IPR049769">
    <property type="entry name" value="OTU_OTU"/>
</dbReference>
<dbReference type="GO" id="GO:0061578">
    <property type="term" value="F:K63-linked deubiquitinase activity"/>
    <property type="evidence" value="ECO:0007669"/>
    <property type="project" value="TreeGrafter"/>
</dbReference>
<proteinExistence type="predicted"/>
<feature type="compositionally biased region" description="Low complexity" evidence="1">
    <location>
        <begin position="662"/>
        <end position="676"/>
    </location>
</feature>
<dbReference type="OrthoDB" id="10017659at2759"/>
<dbReference type="Pfam" id="PF02338">
    <property type="entry name" value="OTU"/>
    <property type="match status" value="1"/>
</dbReference>
<feature type="region of interest" description="Disordered" evidence="1">
    <location>
        <begin position="481"/>
        <end position="530"/>
    </location>
</feature>
<feature type="compositionally biased region" description="Polar residues" evidence="1">
    <location>
        <begin position="485"/>
        <end position="495"/>
    </location>
</feature>
<dbReference type="CDD" id="cd22753">
    <property type="entry name" value="OTU_ALG13-like"/>
    <property type="match status" value="1"/>
</dbReference>
<organism evidence="4">
    <name type="scientific">Thrips palmi</name>
    <name type="common">Melon thrips</name>
    <dbReference type="NCBI Taxonomy" id="161013"/>
    <lineage>
        <taxon>Eukaryota</taxon>
        <taxon>Metazoa</taxon>
        <taxon>Ecdysozoa</taxon>
        <taxon>Arthropoda</taxon>
        <taxon>Hexapoda</taxon>
        <taxon>Insecta</taxon>
        <taxon>Pterygota</taxon>
        <taxon>Neoptera</taxon>
        <taxon>Paraneoptera</taxon>
        <taxon>Thysanoptera</taxon>
        <taxon>Terebrantia</taxon>
        <taxon>Thripoidea</taxon>
        <taxon>Thripidae</taxon>
        <taxon>Thrips</taxon>
    </lineage>
</organism>
<protein>
    <submittedName>
        <fullName evidence="4">Protein ovarian tumor locus-like isoform X1</fullName>
    </submittedName>
</protein>
<evidence type="ECO:0000259" key="2">
    <source>
        <dbReference type="PROSITE" id="PS50802"/>
    </source>
</evidence>
<evidence type="ECO:0000256" key="1">
    <source>
        <dbReference type="SAM" id="MobiDB-lite"/>
    </source>
</evidence>
<sequence>MGTDSWHQRKRGSTYRRAMAPGRQYTNHPDPMDLWLETQGYYRKSTARDGSCLFRAMAEQIYYTQTFHLGVRKMCVEYMRNHLELFDGHHIEGGIENYLEHLQCSVQWGSHLEILAMSHLYKVDIVIFKEVGVPAEKVADTCYGKKVMLCFSHDRHYDSVYLKEFTKIAGFCQSLVYEMLYKNVFGMKDVDFAVDKMLHYKPLRHRGEPGSGGSRKFFSYSCNSIHLQRKGILVDALLDDGEVNVRELLMKGVTPFPYKVAKSLDPNIYRNVEFDVWIDYRRGLRLGFFGSNNELRVGVKCLVKIEENSHVAHVQEMAPDKGPVVVFVEALGEKCTVPFESLELLPIEPPTHKQVSSNQSNQRNAPNLGHMKSSESSGNNKLRKGRTESDKAKGTFANNAQLGLSSNGRRRNNSKSDQSSVTDISCDTLNRSCGMYQEANMMNSFPNFPVDGYTSTGGYHPYQILIPVSPRPDDVPTHWFPSSDAEGSTELSTSPAGGDFHYFTQPAEAASTSTMGEENADSSKDLSQSDLTDSNANYMLDLNSQEHQINFNAPKSILDDGADLPISDIQTLRFFYNLGNDVYRAQCGLYGWGGYTQPCPVTAPSTPNPTAMCAGKCVCGPVCITTVPTIHRLLEPTTPPTSSRRRRKDSASGVLAASEAESFSSGPNSQSSQATSTPLASVPPRFRGKGKNKKDAKAFEGQPLVHQPTLQIPSAEDPVKNETQNNGSVGELSSPAGLPVSFSPPYSYVYYPTSPVVPYSPVESDPYFTPLRLQFPTDYIPDAPQSPQCYSLNGDMSIYGSSPQFSMMATSPHYLVPASPGIYVGSPPAWGPMTPSTPQQQS</sequence>
<dbReference type="InParanoid" id="A0A6P9A9I1"/>
<dbReference type="Proteomes" id="UP000515158">
    <property type="component" value="Unplaced"/>
</dbReference>
<dbReference type="GO" id="GO:0016579">
    <property type="term" value="P:protein deubiquitination"/>
    <property type="evidence" value="ECO:0007669"/>
    <property type="project" value="TreeGrafter"/>
</dbReference>
<dbReference type="RefSeq" id="XP_034253964.1">
    <property type="nucleotide sequence ID" value="XM_034398073.1"/>
</dbReference>
<dbReference type="KEGG" id="tpal:117652882"/>
<feature type="region of interest" description="Disordered" evidence="1">
    <location>
        <begin position="350"/>
        <end position="423"/>
    </location>
</feature>
<dbReference type="PANTHER" id="PTHR12419">
    <property type="entry name" value="OTU DOMAIN CONTAINING PROTEIN"/>
    <property type="match status" value="1"/>
</dbReference>
<evidence type="ECO:0000313" key="4">
    <source>
        <dbReference type="RefSeq" id="XP_034253964.1"/>
    </source>
</evidence>
<dbReference type="FunCoup" id="A0A6P9A9I1">
    <property type="interactions" value="228"/>
</dbReference>
<dbReference type="Gene3D" id="3.90.70.80">
    <property type="match status" value="1"/>
</dbReference>
<evidence type="ECO:0000313" key="3">
    <source>
        <dbReference type="Proteomes" id="UP000515158"/>
    </source>
</evidence>
<reference evidence="4" key="1">
    <citation type="submission" date="2025-08" db="UniProtKB">
        <authorList>
            <consortium name="RefSeq"/>
        </authorList>
    </citation>
    <scope>IDENTIFICATION</scope>
    <source>
        <tissue evidence="4">Total insect</tissue>
    </source>
</reference>
<feature type="region of interest" description="Disordered" evidence="1">
    <location>
        <begin position="633"/>
        <end position="736"/>
    </location>
</feature>
<dbReference type="InterPro" id="IPR003323">
    <property type="entry name" value="OTU_dom"/>
</dbReference>
<name>A0A6P9A9I1_THRPL</name>
<gene>
    <name evidence="4" type="primary">LOC117652882</name>
</gene>